<evidence type="ECO:0000313" key="2">
    <source>
        <dbReference type="EMBL" id="VFU52857.1"/>
    </source>
</evidence>
<reference evidence="2" key="1">
    <citation type="submission" date="2019-03" db="EMBL/GenBank/DDBJ databases">
        <authorList>
            <person name="Mank J."/>
            <person name="Almeida P."/>
        </authorList>
    </citation>
    <scope>NUCLEOTIDE SEQUENCE</scope>
    <source>
        <strain evidence="2">78183</strain>
    </source>
</reference>
<keyword evidence="1" id="KW-0732">Signal</keyword>
<protein>
    <submittedName>
        <fullName evidence="2">Uncharacterized protein</fullName>
    </submittedName>
</protein>
<organism evidence="2">
    <name type="scientific">Salix viminalis</name>
    <name type="common">Common osier</name>
    <name type="synonym">Basket willow</name>
    <dbReference type="NCBI Taxonomy" id="40686"/>
    <lineage>
        <taxon>Eukaryota</taxon>
        <taxon>Viridiplantae</taxon>
        <taxon>Streptophyta</taxon>
        <taxon>Embryophyta</taxon>
        <taxon>Tracheophyta</taxon>
        <taxon>Spermatophyta</taxon>
        <taxon>Magnoliopsida</taxon>
        <taxon>eudicotyledons</taxon>
        <taxon>Gunneridae</taxon>
        <taxon>Pentapetalae</taxon>
        <taxon>rosids</taxon>
        <taxon>fabids</taxon>
        <taxon>Malpighiales</taxon>
        <taxon>Salicaceae</taxon>
        <taxon>Saliceae</taxon>
        <taxon>Salix</taxon>
    </lineage>
</organism>
<proteinExistence type="predicted"/>
<dbReference type="EMBL" id="CAADRP010001807">
    <property type="protein sequence ID" value="VFU52857.1"/>
    <property type="molecule type" value="Genomic_DNA"/>
</dbReference>
<name>A0A6N2MF45_SALVM</name>
<dbReference type="AlphaFoldDB" id="A0A6N2MF45"/>
<accession>A0A6N2MF45</accession>
<gene>
    <name evidence="2" type="ORF">SVIM_LOCUS364975</name>
</gene>
<feature type="signal peptide" evidence="1">
    <location>
        <begin position="1"/>
        <end position="22"/>
    </location>
</feature>
<feature type="chain" id="PRO_5027091189" evidence="1">
    <location>
        <begin position="23"/>
        <end position="69"/>
    </location>
</feature>
<evidence type="ECO:0000256" key="1">
    <source>
        <dbReference type="SAM" id="SignalP"/>
    </source>
</evidence>
<sequence length="69" mass="8259">MGLGPYALIWVSLFLSFQLIFPRERIPPFQIFLTLITSVSFIHDSGRVYHPIWIPLRQLKQTMLCLWRR</sequence>